<dbReference type="PANTHER" id="PTHR43248:SF3">
    <property type="entry name" value="AB HYDROLASE-1 DOMAIN-CONTAINING PROTEIN"/>
    <property type="match status" value="1"/>
</dbReference>
<dbReference type="AlphaFoldDB" id="A0AAV2ZAH2"/>
<evidence type="ECO:0000259" key="4">
    <source>
        <dbReference type="Pfam" id="PF00561"/>
    </source>
</evidence>
<evidence type="ECO:0000313" key="5">
    <source>
        <dbReference type="EMBL" id="DBA01610.1"/>
    </source>
</evidence>
<feature type="chain" id="PRO_5043405152" description="AB hydrolase-1 domain-containing protein" evidence="3">
    <location>
        <begin position="19"/>
        <end position="583"/>
    </location>
</feature>
<protein>
    <recommendedName>
        <fullName evidence="4">AB hydrolase-1 domain-containing protein</fullName>
    </recommendedName>
</protein>
<dbReference type="SUPFAM" id="SSF53474">
    <property type="entry name" value="alpha/beta-Hydrolases"/>
    <property type="match status" value="1"/>
</dbReference>
<proteinExistence type="inferred from homology"/>
<dbReference type="Proteomes" id="UP001146120">
    <property type="component" value="Unassembled WGS sequence"/>
</dbReference>
<dbReference type="Pfam" id="PF00561">
    <property type="entry name" value="Abhydrolase_1"/>
    <property type="match status" value="1"/>
</dbReference>
<dbReference type="EMBL" id="DAKRPA010000044">
    <property type="protein sequence ID" value="DBA01610.1"/>
    <property type="molecule type" value="Genomic_DNA"/>
</dbReference>
<sequence>MRLSSVAVALCSSILVAGDSVQSYGPKQTQWFPCGFSVPVPGQTVDFQCAQFDVPLCHNGVCSSNQRIKLFVKRLLATTDSNNQPNLWMIQGGPGYSSAALEPAMVQQYLQLNGRINMYTVDHRGTGRSSFLECEAAQSMTAGSIGGVELVESELIDCFTDVLGWIDNKPEAFSITSAAKDVEYLIGKLTTKAATYVYGLSYGTLLVERVMHLAPKGVKGYILDSAMAEKNAVMAQRNQKMKPVGIRYAQACEDDSYCRGKFTTQIEKYGTLHAAFLAILDNLDTAFPGQNACADWVQSLIRADPSYNTTSVERHPTPSAFVKNYFALLASSGKQYFIPALFNRLNRCNEKDLAFLQTRAFAANFTPDPTAPTIDRINQESPLLAHLIVTSEFWTGPVPTVDELDASRPESVLHFNLANELGMYCLYTGWYNEPACQDKAFDSIKPLYNVTPAFVYQPDQYSFKAAIIPDGAGVLMLAGGFDMLTPIEVCKQEFNDLKGGNKALVEFPYGPHMVGVVPATPEDTTMCGYQIMASFVQNNGIASKIDRSCLSCVPKIQFNNVTTAQRTFGADLDGDVFEGTIRL</sequence>
<feature type="domain" description="AB hydrolase-1" evidence="4">
    <location>
        <begin position="89"/>
        <end position="228"/>
    </location>
</feature>
<name>A0AAV2ZAH2_9STRA</name>
<comment type="similarity">
    <text evidence="1">Belongs to the peptidase S33 family.</text>
</comment>
<dbReference type="GO" id="GO:0016787">
    <property type="term" value="F:hydrolase activity"/>
    <property type="evidence" value="ECO:0007669"/>
    <property type="project" value="UniProtKB-KW"/>
</dbReference>
<evidence type="ECO:0000313" key="6">
    <source>
        <dbReference type="Proteomes" id="UP001146120"/>
    </source>
</evidence>
<reference evidence="5" key="1">
    <citation type="submission" date="2022-11" db="EMBL/GenBank/DDBJ databases">
        <authorList>
            <person name="Morgan W.R."/>
            <person name="Tartar A."/>
        </authorList>
    </citation>
    <scope>NUCLEOTIDE SEQUENCE</scope>
    <source>
        <strain evidence="5">ARSEF 373</strain>
    </source>
</reference>
<keyword evidence="3" id="KW-0732">Signal</keyword>
<evidence type="ECO:0000256" key="2">
    <source>
        <dbReference type="ARBA" id="ARBA00022801"/>
    </source>
</evidence>
<keyword evidence="2" id="KW-0378">Hydrolase</keyword>
<comment type="caution">
    <text evidence="5">The sequence shown here is derived from an EMBL/GenBank/DDBJ whole genome shotgun (WGS) entry which is preliminary data.</text>
</comment>
<dbReference type="PANTHER" id="PTHR43248">
    <property type="entry name" value="2-SUCCINYL-6-HYDROXY-2,4-CYCLOHEXADIENE-1-CARBOXYLATE SYNTHASE"/>
    <property type="match status" value="1"/>
</dbReference>
<dbReference type="InterPro" id="IPR000073">
    <property type="entry name" value="AB_hydrolase_1"/>
</dbReference>
<dbReference type="InterPro" id="IPR051601">
    <property type="entry name" value="Serine_prot/Carboxylest_S33"/>
</dbReference>
<evidence type="ECO:0000256" key="1">
    <source>
        <dbReference type="ARBA" id="ARBA00010088"/>
    </source>
</evidence>
<dbReference type="InterPro" id="IPR029058">
    <property type="entry name" value="AB_hydrolase_fold"/>
</dbReference>
<gene>
    <name evidence="5" type="ORF">N0F65_011366</name>
</gene>
<organism evidence="5 6">
    <name type="scientific">Lagenidium giganteum</name>
    <dbReference type="NCBI Taxonomy" id="4803"/>
    <lineage>
        <taxon>Eukaryota</taxon>
        <taxon>Sar</taxon>
        <taxon>Stramenopiles</taxon>
        <taxon>Oomycota</taxon>
        <taxon>Peronosporomycetes</taxon>
        <taxon>Pythiales</taxon>
        <taxon>Pythiaceae</taxon>
    </lineage>
</organism>
<keyword evidence="6" id="KW-1185">Reference proteome</keyword>
<feature type="signal peptide" evidence="3">
    <location>
        <begin position="1"/>
        <end position="18"/>
    </location>
</feature>
<reference evidence="5" key="2">
    <citation type="journal article" date="2023" name="Microbiol Resour">
        <title>Decontamination and Annotation of the Draft Genome Sequence of the Oomycete Lagenidium giganteum ARSEF 373.</title>
        <authorList>
            <person name="Morgan W.R."/>
            <person name="Tartar A."/>
        </authorList>
    </citation>
    <scope>NUCLEOTIDE SEQUENCE</scope>
    <source>
        <strain evidence="5">ARSEF 373</strain>
    </source>
</reference>
<dbReference type="Gene3D" id="3.40.50.1820">
    <property type="entry name" value="alpha/beta hydrolase"/>
    <property type="match status" value="1"/>
</dbReference>
<evidence type="ECO:0000256" key="3">
    <source>
        <dbReference type="SAM" id="SignalP"/>
    </source>
</evidence>
<accession>A0AAV2ZAH2</accession>